<reference evidence="1 2" key="2">
    <citation type="submission" date="2019-04" db="EMBL/GenBank/DDBJ databases">
        <title>The genome sequence of big-headed turtle.</title>
        <authorList>
            <person name="Gong S."/>
        </authorList>
    </citation>
    <scope>NUCLEOTIDE SEQUENCE [LARGE SCALE GENOMIC DNA]</scope>
    <source>
        <strain evidence="1">DO16091913</strain>
        <tissue evidence="1">Muscle</tissue>
    </source>
</reference>
<accession>A0A4D9ENC0</accession>
<dbReference type="AlphaFoldDB" id="A0A4D9ENC0"/>
<organism evidence="1 2">
    <name type="scientific">Platysternon megacephalum</name>
    <name type="common">big-headed turtle</name>
    <dbReference type="NCBI Taxonomy" id="55544"/>
    <lineage>
        <taxon>Eukaryota</taxon>
        <taxon>Metazoa</taxon>
        <taxon>Chordata</taxon>
        <taxon>Craniata</taxon>
        <taxon>Vertebrata</taxon>
        <taxon>Euteleostomi</taxon>
        <taxon>Archelosauria</taxon>
        <taxon>Testudinata</taxon>
        <taxon>Testudines</taxon>
        <taxon>Cryptodira</taxon>
        <taxon>Durocryptodira</taxon>
        <taxon>Testudinoidea</taxon>
        <taxon>Platysternidae</taxon>
        <taxon>Platysternon</taxon>
    </lineage>
</organism>
<proteinExistence type="predicted"/>
<dbReference type="EMBL" id="QXTE01000067">
    <property type="protein sequence ID" value="TFK08612.1"/>
    <property type="molecule type" value="Genomic_DNA"/>
</dbReference>
<name>A0A4D9ENC0_9SAUR</name>
<keyword evidence="2" id="KW-1185">Reference proteome</keyword>
<gene>
    <name evidence="1" type="ORF">DR999_PMT08504</name>
</gene>
<dbReference type="Proteomes" id="UP000297703">
    <property type="component" value="Unassembled WGS sequence"/>
</dbReference>
<evidence type="ECO:0000313" key="2">
    <source>
        <dbReference type="Proteomes" id="UP000297703"/>
    </source>
</evidence>
<evidence type="ECO:0000313" key="1">
    <source>
        <dbReference type="EMBL" id="TFK08612.1"/>
    </source>
</evidence>
<reference evidence="1 2" key="1">
    <citation type="submission" date="2019-04" db="EMBL/GenBank/DDBJ databases">
        <title>Draft genome of the big-headed turtle Platysternon megacephalum.</title>
        <authorList>
            <person name="Gong S."/>
        </authorList>
    </citation>
    <scope>NUCLEOTIDE SEQUENCE [LARGE SCALE GENOMIC DNA]</scope>
    <source>
        <strain evidence="1">DO16091913</strain>
        <tissue evidence="1">Muscle</tissue>
    </source>
</reference>
<protein>
    <submittedName>
        <fullName evidence="1">T-cell surface glycoprotein CD3 zeta chain</fullName>
    </submittedName>
</protein>
<sequence length="104" mass="12089">MYVEQMDKVNTDLQHSAFVFNCKCSSVLYNKKNSVMWDNRSRNICSSQPVSYGSFVLQEAVRNKPTRDVLAWKKKKKNHKMSLDSISTFIPEGRSQIKHVHIKP</sequence>
<comment type="caution">
    <text evidence="1">The sequence shown here is derived from an EMBL/GenBank/DDBJ whole genome shotgun (WGS) entry which is preliminary data.</text>
</comment>